<dbReference type="PANTHER" id="PTHR37306:SF1">
    <property type="entry name" value="COLICIN V PRODUCTION PROTEIN"/>
    <property type="match status" value="1"/>
</dbReference>
<dbReference type="PANTHER" id="PTHR37306">
    <property type="entry name" value="COLICIN V PRODUCTION PROTEIN"/>
    <property type="match status" value="1"/>
</dbReference>
<dbReference type="GO" id="GO:0009403">
    <property type="term" value="P:toxin biosynthetic process"/>
    <property type="evidence" value="ECO:0007669"/>
    <property type="project" value="InterPro"/>
</dbReference>
<evidence type="ECO:0000313" key="6">
    <source>
        <dbReference type="EMBL" id="PQJ75597.1"/>
    </source>
</evidence>
<dbReference type="RefSeq" id="WP_105046744.1">
    <property type="nucleotide sequence ID" value="NZ_CP150662.1"/>
</dbReference>
<evidence type="ECO:0000256" key="3">
    <source>
        <dbReference type="ARBA" id="ARBA00022989"/>
    </source>
</evidence>
<sequence>MTVFDIVLVSFLVLGFISGFIKGLFSEIASLVAVMLGIYVAIHFSYYAEDFLSDSILGWSSRTNKIVGYIITFLGVVLLVIFTGKLLTKLADITALGLVNKLLGGFFGVLKTALIFSFIFVFMDKIKTKIPFLTEKVKEESVLYEPIKIISTTLFPSITEQPEDWKRVFDYKKALL</sequence>
<evidence type="ECO:0000313" key="7">
    <source>
        <dbReference type="Proteomes" id="UP000237608"/>
    </source>
</evidence>
<dbReference type="Proteomes" id="UP000237608">
    <property type="component" value="Unassembled WGS sequence"/>
</dbReference>
<feature type="transmembrane region" description="Helical" evidence="5">
    <location>
        <begin position="28"/>
        <end position="46"/>
    </location>
</feature>
<protein>
    <submittedName>
        <fullName evidence="6">Colicin V production protein</fullName>
    </submittedName>
</protein>
<feature type="transmembrane region" description="Helical" evidence="5">
    <location>
        <begin position="6"/>
        <end position="21"/>
    </location>
</feature>
<organism evidence="6 7">
    <name type="scientific">Polaribacter gangjinensis</name>
    <dbReference type="NCBI Taxonomy" id="574710"/>
    <lineage>
        <taxon>Bacteria</taxon>
        <taxon>Pseudomonadati</taxon>
        <taxon>Bacteroidota</taxon>
        <taxon>Flavobacteriia</taxon>
        <taxon>Flavobacteriales</taxon>
        <taxon>Flavobacteriaceae</taxon>
    </lineage>
</organism>
<keyword evidence="7" id="KW-1185">Reference proteome</keyword>
<dbReference type="Pfam" id="PF02674">
    <property type="entry name" value="Colicin_V"/>
    <property type="match status" value="1"/>
</dbReference>
<reference evidence="6 7" key="1">
    <citation type="submission" date="2016-12" db="EMBL/GenBank/DDBJ databases">
        <title>Trade-off between light-utilization and light-protection in marine flavobacteria.</title>
        <authorList>
            <person name="Kumagai Y."/>
            <person name="Yoshizawa S."/>
            <person name="Kogure K."/>
            <person name="Iwasaki W."/>
        </authorList>
    </citation>
    <scope>NUCLEOTIDE SEQUENCE [LARGE SCALE GENOMIC DNA]</scope>
    <source>
        <strain evidence="6 7">KCTC 22729</strain>
    </source>
</reference>
<dbReference type="AlphaFoldDB" id="A0A2S7WDE5"/>
<dbReference type="GO" id="GO:0016020">
    <property type="term" value="C:membrane"/>
    <property type="evidence" value="ECO:0007669"/>
    <property type="project" value="UniProtKB-SubCell"/>
</dbReference>
<feature type="transmembrane region" description="Helical" evidence="5">
    <location>
        <begin position="99"/>
        <end position="123"/>
    </location>
</feature>
<gene>
    <name evidence="6" type="ORF">BTO13_10320</name>
</gene>
<name>A0A2S7WDE5_9FLAO</name>
<feature type="transmembrane region" description="Helical" evidence="5">
    <location>
        <begin position="66"/>
        <end position="87"/>
    </location>
</feature>
<evidence type="ECO:0000256" key="2">
    <source>
        <dbReference type="ARBA" id="ARBA00022692"/>
    </source>
</evidence>
<keyword evidence="3 5" id="KW-1133">Transmembrane helix</keyword>
<dbReference type="EMBL" id="MSCL01000001">
    <property type="protein sequence ID" value="PQJ75597.1"/>
    <property type="molecule type" value="Genomic_DNA"/>
</dbReference>
<keyword evidence="2 5" id="KW-0812">Transmembrane</keyword>
<comment type="subcellular location">
    <subcellularLocation>
        <location evidence="1">Membrane</location>
        <topology evidence="1">Multi-pass membrane protein</topology>
    </subcellularLocation>
</comment>
<proteinExistence type="predicted"/>
<evidence type="ECO:0000256" key="4">
    <source>
        <dbReference type="ARBA" id="ARBA00023136"/>
    </source>
</evidence>
<dbReference type="InterPro" id="IPR003825">
    <property type="entry name" value="Colicin-V_CvpA"/>
</dbReference>
<dbReference type="OrthoDB" id="9799585at2"/>
<evidence type="ECO:0000256" key="1">
    <source>
        <dbReference type="ARBA" id="ARBA00004141"/>
    </source>
</evidence>
<evidence type="ECO:0000256" key="5">
    <source>
        <dbReference type="SAM" id="Phobius"/>
    </source>
</evidence>
<comment type="caution">
    <text evidence="6">The sequence shown here is derived from an EMBL/GenBank/DDBJ whole genome shotgun (WGS) entry which is preliminary data.</text>
</comment>
<accession>A0A2S7WDE5</accession>
<keyword evidence="4 5" id="KW-0472">Membrane</keyword>